<evidence type="ECO:0000256" key="2">
    <source>
        <dbReference type="ARBA" id="ARBA00012637"/>
    </source>
</evidence>
<dbReference type="Proteomes" id="UP000294200">
    <property type="component" value="Unassembled WGS sequence"/>
</dbReference>
<comment type="similarity">
    <text evidence="1">Belongs to the NADH dehydrogenase family.</text>
</comment>
<dbReference type="PRINTS" id="PR00411">
    <property type="entry name" value="PNDRDTASEI"/>
</dbReference>
<dbReference type="GO" id="GO:0050136">
    <property type="term" value="F:NADH dehydrogenase (quinone) (non-electrogenic) activity"/>
    <property type="evidence" value="ECO:0007669"/>
    <property type="project" value="UniProtKB-EC"/>
</dbReference>
<gene>
    <name evidence="9" type="ORF">BZM27_23180</name>
</gene>
<evidence type="ECO:0000256" key="3">
    <source>
        <dbReference type="ARBA" id="ARBA00022630"/>
    </source>
</evidence>
<dbReference type="InterPro" id="IPR036188">
    <property type="entry name" value="FAD/NAD-bd_sf"/>
</dbReference>
<sequence>MSTDRNIVIIGGGFAGTTLARHLEKIVRPPYRVILVSEESYTTFNPMLAEVVGASVFPEQVIVPIRQMLVHSRFIMATITDVDYTRRVVHGRTLAGTREIPFEHLIFAFGTRANLDIVPGMAEHSLPLKLVGDAMFIRNRVLRQLARIELETCPELRRRLGHFIVIGGGFSGVEVAGELADYIHSIKRFYKLVKDDELSITILQDGERLLPELPEPLGIAAARLMSGRGIDVRLKRRAAQVHANGVTLLDGTTIDGGTVVCTIGTKPNPLVQKLMQSVALPVQRGRIETQPDMSVRGMPSLWAIGDCALVSNAATDSLSPPTAQFAMAQARQLAVNVAHRLLHQPGKPFSYETKGAIATIGHMKGVAQIYGVNITGLPAWLLWRALYLARMPTLGRKLRIFVEWTWGMFFPTDITHLRFTRTHEADEEPRETLGNMPVQTAIAADRPSGLPGFRSSVQHANSNF</sequence>
<evidence type="ECO:0000313" key="10">
    <source>
        <dbReference type="Proteomes" id="UP000294200"/>
    </source>
</evidence>
<dbReference type="PANTHER" id="PTHR43706:SF47">
    <property type="entry name" value="EXTERNAL NADH-UBIQUINONE OXIDOREDUCTASE 1, MITOCHONDRIAL-RELATED"/>
    <property type="match status" value="1"/>
</dbReference>
<feature type="domain" description="FAD/NAD(P)-binding" evidence="8">
    <location>
        <begin position="6"/>
        <end position="330"/>
    </location>
</feature>
<comment type="catalytic activity">
    <reaction evidence="7">
        <text>a quinone + NADH + H(+) = a quinol + NAD(+)</text>
        <dbReference type="Rhea" id="RHEA:46160"/>
        <dbReference type="ChEBI" id="CHEBI:15378"/>
        <dbReference type="ChEBI" id="CHEBI:24646"/>
        <dbReference type="ChEBI" id="CHEBI:57540"/>
        <dbReference type="ChEBI" id="CHEBI:57945"/>
        <dbReference type="ChEBI" id="CHEBI:132124"/>
        <dbReference type="EC" id="1.6.5.9"/>
    </reaction>
</comment>
<organism evidence="9 10">
    <name type="scientific">Paraburkholderia steynii</name>
    <dbReference type="NCBI Taxonomy" id="1245441"/>
    <lineage>
        <taxon>Bacteria</taxon>
        <taxon>Pseudomonadati</taxon>
        <taxon>Pseudomonadota</taxon>
        <taxon>Betaproteobacteria</taxon>
        <taxon>Burkholderiales</taxon>
        <taxon>Burkholderiaceae</taxon>
        <taxon>Paraburkholderia</taxon>
    </lineage>
</organism>
<keyword evidence="5" id="KW-0560">Oxidoreductase</keyword>
<reference evidence="9 10" key="1">
    <citation type="submission" date="2017-02" db="EMBL/GenBank/DDBJ databases">
        <title>Paraburkholderia sophoroidis sp. nov. and Paraburkholderia steynii sp. nov. rhizobial symbionts of the fynbos legume Hypocalyptus sophoroides.</title>
        <authorList>
            <person name="Steenkamp E.T."/>
            <person name="Beukes C.W."/>
            <person name="Van Zyl E."/>
            <person name="Avontuur J."/>
            <person name="Chan W.Y."/>
            <person name="Hassen A."/>
            <person name="Palmer M."/>
            <person name="Mthombeni L."/>
            <person name="Phalane F."/>
            <person name="Sereme K."/>
            <person name="Venter S.N."/>
        </authorList>
    </citation>
    <scope>NUCLEOTIDE SEQUENCE [LARGE SCALE GENOMIC DNA]</scope>
    <source>
        <strain evidence="9 10">HC1.1ba</strain>
    </source>
</reference>
<dbReference type="PANTHER" id="PTHR43706">
    <property type="entry name" value="NADH DEHYDROGENASE"/>
    <property type="match status" value="1"/>
</dbReference>
<accession>A0A4V6N9F9</accession>
<dbReference type="SUPFAM" id="SSF51905">
    <property type="entry name" value="FAD/NAD(P)-binding domain"/>
    <property type="match status" value="1"/>
</dbReference>
<evidence type="ECO:0000259" key="8">
    <source>
        <dbReference type="Pfam" id="PF07992"/>
    </source>
</evidence>
<keyword evidence="4" id="KW-0274">FAD</keyword>
<dbReference type="InterPro" id="IPR045024">
    <property type="entry name" value="NDH-2"/>
</dbReference>
<evidence type="ECO:0000256" key="5">
    <source>
        <dbReference type="ARBA" id="ARBA00023002"/>
    </source>
</evidence>
<protein>
    <recommendedName>
        <fullName evidence="2">NADH:ubiquinone reductase (non-electrogenic)</fullName>
        <ecNumber evidence="2">1.6.5.9</ecNumber>
    </recommendedName>
</protein>
<name>A0A4V6N9F9_9BURK</name>
<dbReference type="PRINTS" id="PR00368">
    <property type="entry name" value="FADPNR"/>
</dbReference>
<dbReference type="EC" id="1.6.5.9" evidence="2"/>
<evidence type="ECO:0000313" key="9">
    <source>
        <dbReference type="EMBL" id="TCG06888.1"/>
    </source>
</evidence>
<keyword evidence="3" id="KW-0285">Flavoprotein</keyword>
<dbReference type="Gene3D" id="3.50.50.100">
    <property type="match status" value="1"/>
</dbReference>
<keyword evidence="6" id="KW-0520">NAD</keyword>
<evidence type="ECO:0000256" key="1">
    <source>
        <dbReference type="ARBA" id="ARBA00005272"/>
    </source>
</evidence>
<keyword evidence="10" id="KW-1185">Reference proteome</keyword>
<dbReference type="Pfam" id="PF07992">
    <property type="entry name" value="Pyr_redox_2"/>
    <property type="match status" value="1"/>
</dbReference>
<dbReference type="InterPro" id="IPR023753">
    <property type="entry name" value="FAD/NAD-binding_dom"/>
</dbReference>
<evidence type="ECO:0000256" key="4">
    <source>
        <dbReference type="ARBA" id="ARBA00022827"/>
    </source>
</evidence>
<proteinExistence type="inferred from homology"/>
<comment type="caution">
    <text evidence="9">The sequence shown here is derived from an EMBL/GenBank/DDBJ whole genome shotgun (WGS) entry which is preliminary data.</text>
</comment>
<evidence type="ECO:0000256" key="6">
    <source>
        <dbReference type="ARBA" id="ARBA00023027"/>
    </source>
</evidence>
<dbReference type="AlphaFoldDB" id="A0A4V6N9F9"/>
<evidence type="ECO:0000256" key="7">
    <source>
        <dbReference type="ARBA" id="ARBA00047599"/>
    </source>
</evidence>
<dbReference type="EMBL" id="MWML01000087">
    <property type="protein sequence ID" value="TCG06888.1"/>
    <property type="molecule type" value="Genomic_DNA"/>
</dbReference>